<accession>A0AAD8IN14</accession>
<dbReference type="InterPro" id="IPR013955">
    <property type="entry name" value="Rep_factor-A_C"/>
</dbReference>
<keyword evidence="2" id="KW-0812">Transmembrane</keyword>
<name>A0AAD8IN14_9APIA</name>
<comment type="subcellular location">
    <subcellularLocation>
        <location evidence="1">Membrane</location>
    </subcellularLocation>
</comment>
<organism evidence="5 6">
    <name type="scientific">Heracleum sosnowskyi</name>
    <dbReference type="NCBI Taxonomy" id="360622"/>
    <lineage>
        <taxon>Eukaryota</taxon>
        <taxon>Viridiplantae</taxon>
        <taxon>Streptophyta</taxon>
        <taxon>Embryophyta</taxon>
        <taxon>Tracheophyta</taxon>
        <taxon>Spermatophyta</taxon>
        <taxon>Magnoliopsida</taxon>
        <taxon>eudicotyledons</taxon>
        <taxon>Gunneridae</taxon>
        <taxon>Pentapetalae</taxon>
        <taxon>asterids</taxon>
        <taxon>campanulids</taxon>
        <taxon>Apiales</taxon>
        <taxon>Apiaceae</taxon>
        <taxon>Apioideae</taxon>
        <taxon>apioid superclade</taxon>
        <taxon>Tordylieae</taxon>
        <taxon>Tordyliinae</taxon>
        <taxon>Heracleum</taxon>
    </lineage>
</organism>
<sequence>MDGTISAAQNVRERSNNLKENIIVLIASRNPVPTHKGPNTSPIESICIFSASSSDLLQDRIEIDFWPQFLANSWGKEFVAGGFGGMAGVVSGYPLDTVRIRQQQSGGGSRYRVVIHVEDDSGTTSFTLFNKEAEQLIGIPMQKILAEIEENDNVTQIPAAIRNIVGKVCTFQIKVNKYNITHACEEYAVIRVLESSTLPNSDPHTDSVATLNKKQRTS</sequence>
<dbReference type="GO" id="GO:0016020">
    <property type="term" value="C:membrane"/>
    <property type="evidence" value="ECO:0007669"/>
    <property type="project" value="UniProtKB-SubCell"/>
</dbReference>
<comment type="caution">
    <text evidence="5">The sequence shown here is derived from an EMBL/GenBank/DDBJ whole genome shotgun (WGS) entry which is preliminary data.</text>
</comment>
<evidence type="ECO:0000313" key="6">
    <source>
        <dbReference type="Proteomes" id="UP001237642"/>
    </source>
</evidence>
<dbReference type="InterPro" id="IPR012340">
    <property type="entry name" value="NA-bd_OB-fold"/>
</dbReference>
<dbReference type="SUPFAM" id="SSF50249">
    <property type="entry name" value="Nucleic acid-binding proteins"/>
    <property type="match status" value="1"/>
</dbReference>
<evidence type="ECO:0000256" key="3">
    <source>
        <dbReference type="ARBA" id="ARBA00023136"/>
    </source>
</evidence>
<feature type="domain" description="Replication factor A C-terminal" evidence="4">
    <location>
        <begin position="110"/>
        <end position="177"/>
    </location>
</feature>
<keyword evidence="3" id="KW-0472">Membrane</keyword>
<evidence type="ECO:0000259" key="4">
    <source>
        <dbReference type="Pfam" id="PF08646"/>
    </source>
</evidence>
<dbReference type="AlphaFoldDB" id="A0AAD8IN14"/>
<dbReference type="Gene3D" id="2.40.50.140">
    <property type="entry name" value="Nucleic acid-binding proteins"/>
    <property type="match status" value="1"/>
</dbReference>
<dbReference type="EMBL" id="JAUIZM010000004">
    <property type="protein sequence ID" value="KAK1387748.1"/>
    <property type="molecule type" value="Genomic_DNA"/>
</dbReference>
<dbReference type="Proteomes" id="UP001237642">
    <property type="component" value="Unassembled WGS sequence"/>
</dbReference>
<dbReference type="InterPro" id="IPR023395">
    <property type="entry name" value="MCP_dom_sf"/>
</dbReference>
<dbReference type="SUPFAM" id="SSF103506">
    <property type="entry name" value="Mitochondrial carrier"/>
    <property type="match status" value="1"/>
</dbReference>
<reference evidence="5" key="1">
    <citation type="submission" date="2023-02" db="EMBL/GenBank/DDBJ databases">
        <title>Genome of toxic invasive species Heracleum sosnowskyi carries increased number of genes despite the absence of recent whole-genome duplications.</title>
        <authorList>
            <person name="Schelkunov M."/>
            <person name="Shtratnikova V."/>
            <person name="Makarenko M."/>
            <person name="Klepikova A."/>
            <person name="Omelchenko D."/>
            <person name="Novikova G."/>
            <person name="Obukhova E."/>
            <person name="Bogdanov V."/>
            <person name="Penin A."/>
            <person name="Logacheva M."/>
        </authorList>
    </citation>
    <scope>NUCLEOTIDE SEQUENCE</scope>
    <source>
        <strain evidence="5">Hsosn_3</strain>
        <tissue evidence="5">Leaf</tissue>
    </source>
</reference>
<gene>
    <name evidence="5" type="ORF">POM88_015926</name>
</gene>
<proteinExistence type="predicted"/>
<protein>
    <recommendedName>
        <fullName evidence="4">Replication factor A C-terminal domain-containing protein</fullName>
    </recommendedName>
</protein>
<evidence type="ECO:0000256" key="2">
    <source>
        <dbReference type="ARBA" id="ARBA00022692"/>
    </source>
</evidence>
<keyword evidence="6" id="KW-1185">Reference proteome</keyword>
<reference evidence="5" key="2">
    <citation type="submission" date="2023-05" db="EMBL/GenBank/DDBJ databases">
        <authorList>
            <person name="Schelkunov M.I."/>
        </authorList>
    </citation>
    <scope>NUCLEOTIDE SEQUENCE</scope>
    <source>
        <strain evidence="5">Hsosn_3</strain>
        <tissue evidence="5">Leaf</tissue>
    </source>
</reference>
<evidence type="ECO:0000256" key="1">
    <source>
        <dbReference type="ARBA" id="ARBA00004370"/>
    </source>
</evidence>
<evidence type="ECO:0000313" key="5">
    <source>
        <dbReference type="EMBL" id="KAK1387748.1"/>
    </source>
</evidence>
<dbReference type="Pfam" id="PF08646">
    <property type="entry name" value="Rep_fac-A_C"/>
    <property type="match status" value="1"/>
</dbReference>